<dbReference type="OrthoDB" id="9994949at2"/>
<keyword evidence="2" id="KW-1185">Reference proteome</keyword>
<dbReference type="AlphaFoldDB" id="A0A418V7Y6"/>
<dbReference type="Proteomes" id="UP000286287">
    <property type="component" value="Unassembled WGS sequence"/>
</dbReference>
<dbReference type="RefSeq" id="WP_119764123.1">
    <property type="nucleotide sequence ID" value="NZ_QYUJ01000014.1"/>
</dbReference>
<reference evidence="1 2" key="1">
    <citation type="submission" date="2018-09" db="EMBL/GenBank/DDBJ databases">
        <authorList>
            <person name="Zhu H."/>
        </authorList>
    </citation>
    <scope>NUCLEOTIDE SEQUENCE [LARGE SCALE GENOMIC DNA]</scope>
    <source>
        <strain evidence="1 2">K2S05-167</strain>
    </source>
</reference>
<proteinExistence type="predicted"/>
<name>A0A418V7Y6_9DEIO</name>
<dbReference type="EMBL" id="QYUJ01000014">
    <property type="protein sequence ID" value="RJF72213.1"/>
    <property type="molecule type" value="Genomic_DNA"/>
</dbReference>
<evidence type="ECO:0000313" key="1">
    <source>
        <dbReference type="EMBL" id="RJF72213.1"/>
    </source>
</evidence>
<evidence type="ECO:0000313" key="2">
    <source>
        <dbReference type="Proteomes" id="UP000286287"/>
    </source>
</evidence>
<organism evidence="1 2">
    <name type="scientific">Deinococcus cavernae</name>
    <dbReference type="NCBI Taxonomy" id="2320857"/>
    <lineage>
        <taxon>Bacteria</taxon>
        <taxon>Thermotogati</taxon>
        <taxon>Deinococcota</taxon>
        <taxon>Deinococci</taxon>
        <taxon>Deinococcales</taxon>
        <taxon>Deinococcaceae</taxon>
        <taxon>Deinococcus</taxon>
    </lineage>
</organism>
<sequence>MRLLESEVYRGKQIRVYIVHPGGFTPSPVPTLGVRIDGEIIDAQVTLPGTFRLSEAMEWGHVTVDRLLSGGTGRPSLLPSPV</sequence>
<accession>A0A418V7Y6</accession>
<gene>
    <name evidence="1" type="ORF">D3875_12260</name>
</gene>
<comment type="caution">
    <text evidence="1">The sequence shown here is derived from an EMBL/GenBank/DDBJ whole genome shotgun (WGS) entry which is preliminary data.</text>
</comment>
<protein>
    <submittedName>
        <fullName evidence="1">Uncharacterized protein</fullName>
    </submittedName>
</protein>